<dbReference type="AlphaFoldDB" id="A0A6J5F7J6"/>
<organism evidence="1 2">
    <name type="scientific">Paraburkholderia humisilvae</name>
    <dbReference type="NCBI Taxonomy" id="627669"/>
    <lineage>
        <taxon>Bacteria</taxon>
        <taxon>Pseudomonadati</taxon>
        <taxon>Pseudomonadota</taxon>
        <taxon>Betaproteobacteria</taxon>
        <taxon>Burkholderiales</taxon>
        <taxon>Burkholderiaceae</taxon>
        <taxon>Paraburkholderia</taxon>
    </lineage>
</organism>
<evidence type="ECO:0000313" key="2">
    <source>
        <dbReference type="Proteomes" id="UP000494363"/>
    </source>
</evidence>
<sequence>MNRVVRTGVDLAKNIIQRHGVDAAERVMVRKAVSRDRLLEWFVNREPCVIAMEAYSSAHFWARRGITVLVCPTIEGPNPVP</sequence>
<accession>A0A6J5F7J6</accession>
<proteinExistence type="predicted"/>
<keyword evidence="2" id="KW-1185">Reference proteome</keyword>
<dbReference type="RefSeq" id="WP_175233308.1">
    <property type="nucleotide sequence ID" value="NZ_CADIKH010000187.1"/>
</dbReference>
<dbReference type="Proteomes" id="UP000494363">
    <property type="component" value="Unassembled WGS sequence"/>
</dbReference>
<gene>
    <name evidence="1" type="ORF">LMG29542_08242</name>
</gene>
<evidence type="ECO:0000313" key="1">
    <source>
        <dbReference type="EMBL" id="CAB3774860.1"/>
    </source>
</evidence>
<name>A0A6J5F7J6_9BURK</name>
<protein>
    <submittedName>
        <fullName evidence="1">Uncharacterized protein</fullName>
    </submittedName>
</protein>
<reference evidence="1 2" key="1">
    <citation type="submission" date="2020-04" db="EMBL/GenBank/DDBJ databases">
        <authorList>
            <person name="De Canck E."/>
        </authorList>
    </citation>
    <scope>NUCLEOTIDE SEQUENCE [LARGE SCALE GENOMIC DNA]</scope>
    <source>
        <strain evidence="1 2">LMG 29542</strain>
    </source>
</reference>
<dbReference type="EMBL" id="CADIKH010000187">
    <property type="protein sequence ID" value="CAB3774860.1"/>
    <property type="molecule type" value="Genomic_DNA"/>
</dbReference>